<evidence type="ECO:0000313" key="3">
    <source>
        <dbReference type="Proteomes" id="UP001159363"/>
    </source>
</evidence>
<evidence type="ECO:0000313" key="2">
    <source>
        <dbReference type="EMBL" id="KAJ8890295.1"/>
    </source>
</evidence>
<feature type="compositionally biased region" description="Basic and acidic residues" evidence="1">
    <location>
        <begin position="24"/>
        <end position="45"/>
    </location>
</feature>
<feature type="region of interest" description="Disordered" evidence="1">
    <location>
        <begin position="23"/>
        <end position="45"/>
    </location>
</feature>
<accession>A0ABQ9I0Z3</accession>
<evidence type="ECO:0000256" key="1">
    <source>
        <dbReference type="SAM" id="MobiDB-lite"/>
    </source>
</evidence>
<evidence type="ECO:0008006" key="4">
    <source>
        <dbReference type="Google" id="ProtNLM"/>
    </source>
</evidence>
<keyword evidence="3" id="KW-1185">Reference proteome</keyword>
<feature type="compositionally biased region" description="Basic and acidic residues" evidence="1">
    <location>
        <begin position="514"/>
        <end position="530"/>
    </location>
</feature>
<feature type="region of interest" description="Disordered" evidence="1">
    <location>
        <begin position="513"/>
        <end position="545"/>
    </location>
</feature>
<dbReference type="EMBL" id="JARBHB010000003">
    <property type="protein sequence ID" value="KAJ8890295.1"/>
    <property type="molecule type" value="Genomic_DNA"/>
</dbReference>
<name>A0ABQ9I0Z3_9NEOP</name>
<proteinExistence type="predicted"/>
<gene>
    <name evidence="2" type="ORF">PR048_009803</name>
</gene>
<organism evidence="2 3">
    <name type="scientific">Dryococelus australis</name>
    <dbReference type="NCBI Taxonomy" id="614101"/>
    <lineage>
        <taxon>Eukaryota</taxon>
        <taxon>Metazoa</taxon>
        <taxon>Ecdysozoa</taxon>
        <taxon>Arthropoda</taxon>
        <taxon>Hexapoda</taxon>
        <taxon>Insecta</taxon>
        <taxon>Pterygota</taxon>
        <taxon>Neoptera</taxon>
        <taxon>Polyneoptera</taxon>
        <taxon>Phasmatodea</taxon>
        <taxon>Verophasmatodea</taxon>
        <taxon>Anareolatae</taxon>
        <taxon>Phasmatidae</taxon>
        <taxon>Eurycanthinae</taxon>
        <taxon>Dryococelus</taxon>
    </lineage>
</organism>
<reference evidence="2 3" key="1">
    <citation type="submission" date="2023-02" db="EMBL/GenBank/DDBJ databases">
        <title>LHISI_Scaffold_Assembly.</title>
        <authorList>
            <person name="Stuart O.P."/>
            <person name="Cleave R."/>
            <person name="Magrath M.J.L."/>
            <person name="Mikheyev A.S."/>
        </authorList>
    </citation>
    <scope>NUCLEOTIDE SEQUENCE [LARGE SCALE GENOMIC DNA]</scope>
    <source>
        <strain evidence="2">Daus_M_001</strain>
        <tissue evidence="2">Leg muscle</tissue>
    </source>
</reference>
<dbReference type="Proteomes" id="UP001159363">
    <property type="component" value="Chromosome 3"/>
</dbReference>
<protein>
    <recommendedName>
        <fullName evidence="4">C-type lectin domain-containing protein</fullName>
    </recommendedName>
</protein>
<sequence>MECRVCWGYVTPASVLCTLGARSRNQEPERSREETECTATTHEKAARHPLNHNGQWRRYLVRHLKWILLVVQKFASRKHPDDGWIQWLKSSAPTDNAVTECKGVRETGATREKSTEERAVNVHRVSYGTAVVVMIRLLASYLANRVHFLAWTFPDVRMWESCRVMPLVGRFSRGIRLPPSFHTGTAPYSPLRPHQLSTPRCFLSGRTSTWVFSECSHSMNINCEYEGLPFDVNDHGAVNLHYRLLGEESFSRNDDQLWGSMVVACRGAALFSTKSMLRIDQWRSVQSFHQSLAAPPAPFAPPVPPAPHVPPDPLAPPAPPHTVCTRADIDLDSAAAAPRRRRIYVCTYTYKPSPRGTLLRRRTDITPADLEHFSAFETEKRWSEKGDTATSIKCAIAAKRKAPNWRAVQCITRHPPRRAGFDFRRGRSPDILTWDNRGGRCHWSAKRRLRVQQVGLVPTTGLLSERDALSRLGAHSHRRASTAGAAVRDCPALTTPLYAVHEPAKVIEVSMKQRRNERAGKTGDPEETRRPTALSGTIPTCEDPGVARPGIGHGSLCWEASRLTAQPPQPLSELYIDMVSGLMQGRGIRQCQQQSSPRYPHAKTWVIPPGIEAVPLLIQRSASVLDDVIRAVLPIPQPAKVCYNPGTRLTHVFVQVLPEASLLHASMEQRRNERVEKREIPEKTRRPNGIVRHTFPTCENLE</sequence>
<comment type="caution">
    <text evidence="2">The sequence shown here is derived from an EMBL/GenBank/DDBJ whole genome shotgun (WGS) entry which is preliminary data.</text>
</comment>